<feature type="chain" id="PRO_5015083696" description="Protein CPL1-like domain-containing protein" evidence="1">
    <location>
        <begin position="19"/>
        <end position="315"/>
    </location>
</feature>
<sequence length="315" mass="32111">MLAIQTLSLVAFLSSISAYDVPVVTPPSSTQHQLSSRQLLTAGSSLTSQVGVTTGLASASCGLDTNVWGQVSSVSSSGYANLCLQCRVNVLGVQIIAFNFYSALVASIGAHGVSASQVAVLQSSIDNDLLTLSAGQKTSARCTAACLADQRCQSSSFATGSCKLQAVNYATQNKAGVPLAQALQSLYTSGGSGYCAVCPSDRSCTGAATASGLARRSSTSNVSEDSKCPAGLSACPVSSAGYSTGFECLDVQQEVTSCGGCSSTGQGVDCTAIKGASSTGCAQGKCTIFSCKPGYQYYSFLNICHKSHRVTKARF</sequence>
<dbReference type="Proteomes" id="UP000235388">
    <property type="component" value="Unassembled WGS sequence"/>
</dbReference>
<feature type="signal peptide" evidence="1">
    <location>
        <begin position="1"/>
        <end position="18"/>
    </location>
</feature>
<feature type="domain" description="Protein CPL1-like" evidence="2">
    <location>
        <begin position="246"/>
        <end position="304"/>
    </location>
</feature>
<dbReference type="Proteomes" id="UP000235392">
    <property type="component" value="Unassembled WGS sequence"/>
</dbReference>
<evidence type="ECO:0000313" key="4">
    <source>
        <dbReference type="EMBL" id="PLW22382.1"/>
    </source>
</evidence>
<name>A0A2N5TA70_9BASI</name>
<dbReference type="PANTHER" id="PTHR35192:SF2">
    <property type="entry name" value="APPLE DOMAIN-CONTAINING PROTEIN"/>
    <property type="match status" value="1"/>
</dbReference>
<comment type="caution">
    <text evidence="4">The sequence shown here is derived from an EMBL/GenBank/DDBJ whole genome shotgun (WGS) entry which is preliminary data.</text>
</comment>
<evidence type="ECO:0000313" key="6">
    <source>
        <dbReference type="Proteomes" id="UP000235388"/>
    </source>
</evidence>
<reference evidence="6 7" key="1">
    <citation type="submission" date="2017-11" db="EMBL/GenBank/DDBJ databases">
        <title>De novo assembly and phasing of dikaryotic genomes from two isolates of Puccinia coronata f. sp. avenae, the causal agent of oat crown rust.</title>
        <authorList>
            <person name="Miller M.E."/>
            <person name="Zhang Y."/>
            <person name="Omidvar V."/>
            <person name="Sperschneider J."/>
            <person name="Schwessinger B."/>
            <person name="Raley C."/>
            <person name="Palmer J.M."/>
            <person name="Garnica D."/>
            <person name="Upadhyaya N."/>
            <person name="Rathjen J."/>
            <person name="Taylor J.M."/>
            <person name="Park R.F."/>
            <person name="Dodds P.N."/>
            <person name="Hirsch C.D."/>
            <person name="Kianian S.F."/>
            <person name="Figueroa M."/>
        </authorList>
    </citation>
    <scope>NUCLEOTIDE SEQUENCE [LARGE SCALE GENOMIC DNA]</scope>
    <source>
        <strain evidence="4">12NC29</strain>
        <strain evidence="3">12SD80</strain>
    </source>
</reference>
<dbReference type="EMBL" id="PGCJ01000212">
    <property type="protein sequence ID" value="PLW38132.1"/>
    <property type="molecule type" value="Genomic_DNA"/>
</dbReference>
<keyword evidence="6" id="KW-1185">Reference proteome</keyword>
<evidence type="ECO:0000256" key="1">
    <source>
        <dbReference type="SAM" id="SignalP"/>
    </source>
</evidence>
<accession>A0A2N5TA70</accession>
<keyword evidence="1" id="KW-0732">Signal</keyword>
<dbReference type="AlphaFoldDB" id="A0A2N5TA70"/>
<evidence type="ECO:0000313" key="7">
    <source>
        <dbReference type="Proteomes" id="UP000235392"/>
    </source>
</evidence>
<dbReference type="InterPro" id="IPR038955">
    <property type="entry name" value="PriA/CPL1_fungi"/>
</dbReference>
<evidence type="ECO:0000313" key="5">
    <source>
        <dbReference type="EMBL" id="PLW38132.1"/>
    </source>
</evidence>
<evidence type="ECO:0000259" key="2">
    <source>
        <dbReference type="Pfam" id="PF21671"/>
    </source>
</evidence>
<gene>
    <name evidence="5" type="ORF">PCANC_14187</name>
    <name evidence="4" type="ORF">PCANC_25199</name>
    <name evidence="3" type="ORF">PCASD_19287</name>
</gene>
<protein>
    <recommendedName>
        <fullName evidence="2">Protein CPL1-like domain-containing protein</fullName>
    </recommendedName>
</protein>
<dbReference type="OrthoDB" id="2501546at2759"/>
<dbReference type="InterPro" id="IPR048661">
    <property type="entry name" value="CPL1-like"/>
</dbReference>
<dbReference type="STRING" id="200324.A0A2N5TA70"/>
<organism evidence="4 6">
    <name type="scientific">Puccinia coronata f. sp. avenae</name>
    <dbReference type="NCBI Taxonomy" id="200324"/>
    <lineage>
        <taxon>Eukaryota</taxon>
        <taxon>Fungi</taxon>
        <taxon>Dikarya</taxon>
        <taxon>Basidiomycota</taxon>
        <taxon>Pucciniomycotina</taxon>
        <taxon>Pucciniomycetes</taxon>
        <taxon>Pucciniales</taxon>
        <taxon>Pucciniaceae</taxon>
        <taxon>Puccinia</taxon>
    </lineage>
</organism>
<evidence type="ECO:0000313" key="3">
    <source>
        <dbReference type="EMBL" id="PLW16000.1"/>
    </source>
</evidence>
<dbReference type="PANTHER" id="PTHR35192">
    <property type="entry name" value="PROTEIN, PUTATIVE-RELATED"/>
    <property type="match status" value="1"/>
</dbReference>
<dbReference type="EMBL" id="PGCJ01000762">
    <property type="protein sequence ID" value="PLW22382.1"/>
    <property type="molecule type" value="Genomic_DNA"/>
</dbReference>
<dbReference type="Pfam" id="PF21671">
    <property type="entry name" value="CPL1-like"/>
    <property type="match status" value="1"/>
</dbReference>
<proteinExistence type="predicted"/>
<dbReference type="EMBL" id="PGCI01000783">
    <property type="protein sequence ID" value="PLW16000.1"/>
    <property type="molecule type" value="Genomic_DNA"/>
</dbReference>